<dbReference type="PANTHER" id="PTHR43126:SF2">
    <property type="entry name" value="D-ALANYL-D-ALANINE DIPEPTIDASE"/>
    <property type="match status" value="1"/>
</dbReference>
<dbReference type="CDD" id="cd14840">
    <property type="entry name" value="D-Ala-D-Ala_dipeptidase_Aad"/>
    <property type="match status" value="1"/>
</dbReference>
<feature type="active site" description="Proton donor/acceptor" evidence="9">
    <location>
        <position position="200"/>
    </location>
</feature>
<feature type="binding site" evidence="9">
    <location>
        <position position="136"/>
    </location>
    <ligand>
        <name>Zn(2+)</name>
        <dbReference type="ChEBI" id="CHEBI:29105"/>
        <note>catalytic</note>
    </ligand>
</feature>
<evidence type="ECO:0000313" key="13">
    <source>
        <dbReference type="Proteomes" id="UP000034980"/>
    </source>
</evidence>
<dbReference type="InterPro" id="IPR000755">
    <property type="entry name" value="A_A_dipeptidase"/>
</dbReference>
<evidence type="ECO:0000256" key="10">
    <source>
        <dbReference type="PIRNR" id="PIRNR026671"/>
    </source>
</evidence>
<dbReference type="AlphaFoldDB" id="W2CZV0"/>
<dbReference type="GO" id="GO:0071555">
    <property type="term" value="P:cell wall organization"/>
    <property type="evidence" value="ECO:0007669"/>
    <property type="project" value="UniProtKB-KW"/>
</dbReference>
<dbReference type="SUPFAM" id="SSF55166">
    <property type="entry name" value="Hedgehog/DD-peptidase"/>
    <property type="match status" value="1"/>
</dbReference>
<dbReference type="GO" id="GO:0006508">
    <property type="term" value="P:proteolysis"/>
    <property type="evidence" value="ECO:0007669"/>
    <property type="project" value="UniProtKB-KW"/>
</dbReference>
<dbReference type="InterPro" id="IPR009045">
    <property type="entry name" value="Zn_M74/Hedgehog-like"/>
</dbReference>
<keyword evidence="11" id="KW-0732">Signal</keyword>
<dbReference type="GO" id="GO:0160237">
    <property type="term" value="F:D-Ala-D-Ala dipeptidase activity"/>
    <property type="evidence" value="ECO:0007669"/>
    <property type="project" value="UniProtKB-EC"/>
</dbReference>
<evidence type="ECO:0000256" key="3">
    <source>
        <dbReference type="ARBA" id="ARBA00022723"/>
    </source>
</evidence>
<keyword evidence="2 9" id="KW-0645">Protease</keyword>
<evidence type="ECO:0000256" key="9">
    <source>
        <dbReference type="HAMAP-Rule" id="MF_01924"/>
    </source>
</evidence>
<proteinExistence type="inferred from homology"/>
<name>W2CZV0_9BACT</name>
<dbReference type="HAMAP" id="MF_01924">
    <property type="entry name" value="A_A_dipeptidase"/>
    <property type="match status" value="1"/>
</dbReference>
<feature type="binding site" evidence="9">
    <location>
        <position position="129"/>
    </location>
    <ligand>
        <name>Zn(2+)</name>
        <dbReference type="ChEBI" id="CHEBI:29105"/>
        <note>catalytic</note>
    </ligand>
</feature>
<dbReference type="GO" id="GO:0008270">
    <property type="term" value="F:zinc ion binding"/>
    <property type="evidence" value="ECO:0007669"/>
    <property type="project" value="UniProtKB-UniRule"/>
</dbReference>
<dbReference type="PIRSF" id="PIRSF026671">
    <property type="entry name" value="AA_dipeptidase"/>
    <property type="match status" value="1"/>
</dbReference>
<dbReference type="Proteomes" id="UP000034980">
    <property type="component" value="Unassembled WGS sequence"/>
</dbReference>
<dbReference type="Pfam" id="PF01427">
    <property type="entry name" value="Peptidase_M15"/>
    <property type="match status" value="1"/>
</dbReference>
<accession>W2CZV0</accession>
<keyword evidence="5 9" id="KW-0862">Zinc</keyword>
<feature type="binding site" evidence="9">
    <location>
        <position position="203"/>
    </location>
    <ligand>
        <name>Zn(2+)</name>
        <dbReference type="ChEBI" id="CHEBI:29105"/>
        <note>catalytic</note>
    </ligand>
</feature>
<dbReference type="EC" id="3.4.13.22" evidence="9 10"/>
<feature type="signal peptide" evidence="11">
    <location>
        <begin position="1"/>
        <end position="20"/>
    </location>
</feature>
<comment type="catalytic activity">
    <reaction evidence="1 9 10">
        <text>D-alanyl-D-alanine + H2O = 2 D-alanine</text>
        <dbReference type="Rhea" id="RHEA:20661"/>
        <dbReference type="ChEBI" id="CHEBI:15377"/>
        <dbReference type="ChEBI" id="CHEBI:57416"/>
        <dbReference type="ChEBI" id="CHEBI:57822"/>
        <dbReference type="EC" id="3.4.13.22"/>
    </reaction>
</comment>
<comment type="similarity">
    <text evidence="9 10">Belongs to the peptidase M15D family.</text>
</comment>
<evidence type="ECO:0000256" key="6">
    <source>
        <dbReference type="ARBA" id="ARBA00022997"/>
    </source>
</evidence>
<dbReference type="EMBL" id="AYYF01001080">
    <property type="protein sequence ID" value="ETK12680.1"/>
    <property type="molecule type" value="Genomic_DNA"/>
</dbReference>
<sequence length="224" mass="25138">MKRPLLALLVALVLAATARAEDWDARLRAAGYVDLQLLIPSLRVELKYATADNFMGRPVYDGLTRAFLHPDAARKLRRAHELLRLERPDLTLLVYDAARPIAVQRIMWSLVRGTPNTYYVASPARGGLHNFGLAVDLTLCDTLGHALPMGTPFDHFGPTANIDREPSLVRTGRITQQELQNRLLLRRVMRAAGFTTVTSEWWHFNACPAARARASYPLVSYTHL</sequence>
<dbReference type="GO" id="GO:0008237">
    <property type="term" value="F:metallopeptidase activity"/>
    <property type="evidence" value="ECO:0007669"/>
    <property type="project" value="UniProtKB-KW"/>
</dbReference>
<evidence type="ECO:0000256" key="4">
    <source>
        <dbReference type="ARBA" id="ARBA00022801"/>
    </source>
</evidence>
<feature type="chain" id="PRO_5004813358" description="D-alanyl-D-alanine dipeptidase" evidence="11">
    <location>
        <begin position="21"/>
        <end position="224"/>
    </location>
</feature>
<keyword evidence="4 9" id="KW-0378">Hydrolase</keyword>
<evidence type="ECO:0000256" key="8">
    <source>
        <dbReference type="ARBA" id="ARBA00023316"/>
    </source>
</evidence>
<keyword evidence="8 10" id="KW-0961">Cell wall biogenesis/degradation</keyword>
<dbReference type="PANTHER" id="PTHR43126">
    <property type="entry name" value="D-ALANYL-D-ALANINE DIPEPTIDASE"/>
    <property type="match status" value="1"/>
</dbReference>
<comment type="function">
    <text evidence="9 10">Catalyzes hydrolysis of the D-alanyl-D-alanine dipeptide.</text>
</comment>
<comment type="caution">
    <text evidence="12">The sequence shown here is derived from an EMBL/GenBank/DDBJ whole genome shotgun (WGS) entry which is preliminary data.</text>
</comment>
<evidence type="ECO:0000256" key="7">
    <source>
        <dbReference type="ARBA" id="ARBA00023049"/>
    </source>
</evidence>
<dbReference type="Gene3D" id="3.30.1380.10">
    <property type="match status" value="1"/>
</dbReference>
<dbReference type="PATRIC" id="fig|1411915.3.peg.701"/>
<comment type="cofactor">
    <cofactor evidence="9">
        <name>Zn(2+)</name>
        <dbReference type="ChEBI" id="CHEBI:29105"/>
    </cofactor>
    <text evidence="9">Binds 1 zinc ion per subunit.</text>
</comment>
<protein>
    <recommendedName>
        <fullName evidence="9 10">D-alanyl-D-alanine dipeptidase</fullName>
        <shortName evidence="9 10">D-Ala-D-Ala dipeptidase</shortName>
        <ecNumber evidence="9 10">3.4.13.22</ecNumber>
    </recommendedName>
</protein>
<evidence type="ECO:0000256" key="1">
    <source>
        <dbReference type="ARBA" id="ARBA00001362"/>
    </source>
</evidence>
<evidence type="ECO:0000256" key="5">
    <source>
        <dbReference type="ARBA" id="ARBA00022833"/>
    </source>
</evidence>
<keyword evidence="7 9" id="KW-0482">Metalloprotease</keyword>
<evidence type="ECO:0000313" key="12">
    <source>
        <dbReference type="EMBL" id="ETK12680.1"/>
    </source>
</evidence>
<keyword evidence="6 9" id="KW-0224">Dipeptidase</keyword>
<organism evidence="12 13">
    <name type="scientific">Tannerella sp. oral taxon BU063 isolate Cell 8/11</name>
    <dbReference type="NCBI Taxonomy" id="1411915"/>
    <lineage>
        <taxon>Bacteria</taxon>
        <taxon>Pseudomonadati</taxon>
        <taxon>Bacteroidota</taxon>
        <taxon>Bacteroidia</taxon>
        <taxon>Bacteroidales</taxon>
        <taxon>Tannerellaceae</taxon>
        <taxon>Tannerella</taxon>
    </lineage>
</organism>
<keyword evidence="3 9" id="KW-0479">Metal-binding</keyword>
<evidence type="ECO:0000256" key="2">
    <source>
        <dbReference type="ARBA" id="ARBA00022670"/>
    </source>
</evidence>
<gene>
    <name evidence="12" type="ORF">T235_07885</name>
</gene>
<feature type="site" description="Transition state stabilizer" evidence="9">
    <location>
        <position position="99"/>
    </location>
</feature>
<evidence type="ECO:0000256" key="11">
    <source>
        <dbReference type="SAM" id="SignalP"/>
    </source>
</evidence>
<reference evidence="12 13" key="1">
    <citation type="submission" date="2013-11" db="EMBL/GenBank/DDBJ databases">
        <title>Single cell genomics of uncultured Tannerella BU063 (oral taxon 286).</title>
        <authorList>
            <person name="Beall C.J."/>
            <person name="Campbell A.G."/>
            <person name="Griffen A.L."/>
            <person name="Podar M."/>
            <person name="Leys E.J."/>
        </authorList>
    </citation>
    <scope>NUCLEOTIDE SEQUENCE [LARGE SCALE GENOMIC DNA]</scope>
    <source>
        <strain evidence="12">Cell 8/11</strain>
    </source>
</reference>